<keyword evidence="2" id="KW-0813">Transport</keyword>
<dbReference type="OrthoDB" id="10021397at2759"/>
<feature type="transmembrane region" description="Helical" evidence="8">
    <location>
        <begin position="260"/>
        <end position="280"/>
    </location>
</feature>
<evidence type="ECO:0000256" key="3">
    <source>
        <dbReference type="ARBA" id="ARBA00022692"/>
    </source>
</evidence>
<dbReference type="GO" id="GO:0022857">
    <property type="term" value="F:transmembrane transporter activity"/>
    <property type="evidence" value="ECO:0007669"/>
    <property type="project" value="InterPro"/>
</dbReference>
<dbReference type="GO" id="GO:0005886">
    <property type="term" value="C:plasma membrane"/>
    <property type="evidence" value="ECO:0007669"/>
    <property type="project" value="TreeGrafter"/>
</dbReference>
<evidence type="ECO:0000256" key="1">
    <source>
        <dbReference type="ARBA" id="ARBA00004141"/>
    </source>
</evidence>
<dbReference type="eggNOG" id="KOG0254">
    <property type="taxonomic scope" value="Eukaryota"/>
</dbReference>
<keyword evidence="6" id="KW-0325">Glycoprotein</keyword>
<evidence type="ECO:0000256" key="5">
    <source>
        <dbReference type="ARBA" id="ARBA00023136"/>
    </source>
</evidence>
<evidence type="ECO:0000256" key="7">
    <source>
        <dbReference type="SAM" id="MobiDB-lite"/>
    </source>
</evidence>
<dbReference type="InterPro" id="IPR020846">
    <property type="entry name" value="MFS_dom"/>
</dbReference>
<dbReference type="SUPFAM" id="SSF103473">
    <property type="entry name" value="MFS general substrate transporter"/>
    <property type="match status" value="1"/>
</dbReference>
<dbReference type="InterPro" id="IPR011701">
    <property type="entry name" value="MFS"/>
</dbReference>
<evidence type="ECO:0000313" key="10">
    <source>
        <dbReference type="EMBL" id="KDN71805.1"/>
    </source>
</evidence>
<dbReference type="AlphaFoldDB" id="A0A066Y0R9"/>
<dbReference type="PANTHER" id="PTHR23501:SF187">
    <property type="entry name" value="MAJOR FACILITATOR SUPERFAMILY (MFS) PROFILE DOMAIN-CONTAINING PROTEIN"/>
    <property type="match status" value="1"/>
</dbReference>
<reference evidence="11" key="1">
    <citation type="journal article" date="2014" name="Genome Announc.">
        <title>Draft genome sequence of Colletotrichum sublineola, a destructive pathogen of cultivated sorghum.</title>
        <authorList>
            <person name="Baroncelli R."/>
            <person name="Sanz-Martin J.M."/>
            <person name="Rech G.E."/>
            <person name="Sukno S.A."/>
            <person name="Thon M.R."/>
        </authorList>
    </citation>
    <scope>NUCLEOTIDE SEQUENCE [LARGE SCALE GENOMIC DNA]</scope>
    <source>
        <strain evidence="11">TX430BB</strain>
    </source>
</reference>
<dbReference type="Gene3D" id="1.20.1720.10">
    <property type="entry name" value="Multidrug resistance protein D"/>
    <property type="match status" value="1"/>
</dbReference>
<feature type="compositionally biased region" description="Basic and acidic residues" evidence="7">
    <location>
        <begin position="16"/>
        <end position="26"/>
    </location>
</feature>
<accession>A0A066Y0R9</accession>
<dbReference type="PRINTS" id="PR01036">
    <property type="entry name" value="TCRTETB"/>
</dbReference>
<keyword evidence="11" id="KW-1185">Reference proteome</keyword>
<evidence type="ECO:0000256" key="8">
    <source>
        <dbReference type="SAM" id="Phobius"/>
    </source>
</evidence>
<dbReference type="PROSITE" id="PS50850">
    <property type="entry name" value="MFS"/>
    <property type="match status" value="1"/>
</dbReference>
<feature type="domain" description="Major facilitator superfamily (MFS) profile" evidence="9">
    <location>
        <begin position="68"/>
        <end position="558"/>
    </location>
</feature>
<evidence type="ECO:0000259" key="9">
    <source>
        <dbReference type="PROSITE" id="PS50850"/>
    </source>
</evidence>
<feature type="transmembrane region" description="Helical" evidence="8">
    <location>
        <begin position="330"/>
        <end position="349"/>
    </location>
</feature>
<name>A0A066Y0R9_COLSU</name>
<feature type="transmembrane region" description="Helical" evidence="8">
    <location>
        <begin position="535"/>
        <end position="553"/>
    </location>
</feature>
<feature type="transmembrane region" description="Helical" evidence="8">
    <location>
        <begin position="221"/>
        <end position="240"/>
    </location>
</feature>
<feature type="region of interest" description="Disordered" evidence="7">
    <location>
        <begin position="1"/>
        <end position="26"/>
    </location>
</feature>
<evidence type="ECO:0000256" key="2">
    <source>
        <dbReference type="ARBA" id="ARBA00022448"/>
    </source>
</evidence>
<feature type="transmembrane region" description="Helical" evidence="8">
    <location>
        <begin position="369"/>
        <end position="388"/>
    </location>
</feature>
<dbReference type="InterPro" id="IPR036259">
    <property type="entry name" value="MFS_trans_sf"/>
</dbReference>
<gene>
    <name evidence="10" type="ORF">CSUB01_12260</name>
</gene>
<comment type="subcellular location">
    <subcellularLocation>
        <location evidence="1">Membrane</location>
        <topology evidence="1">Multi-pass membrane protein</topology>
    </subcellularLocation>
</comment>
<dbReference type="EMBL" id="JMSE01000118">
    <property type="protein sequence ID" value="KDN71805.1"/>
    <property type="molecule type" value="Genomic_DNA"/>
</dbReference>
<organism evidence="10 11">
    <name type="scientific">Colletotrichum sublineola</name>
    <name type="common">Sorghum anthracnose fungus</name>
    <dbReference type="NCBI Taxonomy" id="1173701"/>
    <lineage>
        <taxon>Eukaryota</taxon>
        <taxon>Fungi</taxon>
        <taxon>Dikarya</taxon>
        <taxon>Ascomycota</taxon>
        <taxon>Pezizomycotina</taxon>
        <taxon>Sordariomycetes</taxon>
        <taxon>Hypocreomycetidae</taxon>
        <taxon>Glomerellales</taxon>
        <taxon>Glomerellaceae</taxon>
        <taxon>Colletotrichum</taxon>
        <taxon>Colletotrichum graminicola species complex</taxon>
    </lineage>
</organism>
<protein>
    <submittedName>
        <fullName evidence="10">Putative major facilitator superfamily transporter</fullName>
    </submittedName>
</protein>
<feature type="transmembrane region" description="Helical" evidence="8">
    <location>
        <begin position="63"/>
        <end position="81"/>
    </location>
</feature>
<comment type="caution">
    <text evidence="10">The sequence shown here is derived from an EMBL/GenBank/DDBJ whole genome shotgun (WGS) entry which is preliminary data.</text>
</comment>
<proteinExistence type="predicted"/>
<feature type="transmembrane region" description="Helical" evidence="8">
    <location>
        <begin position="286"/>
        <end position="309"/>
    </location>
</feature>
<dbReference type="PANTHER" id="PTHR23501">
    <property type="entry name" value="MAJOR FACILITATOR SUPERFAMILY"/>
    <property type="match status" value="1"/>
</dbReference>
<dbReference type="Proteomes" id="UP000027238">
    <property type="component" value="Unassembled WGS sequence"/>
</dbReference>
<sequence>MNNDQEKDFSPQSTGKDQKAVARDSNDIIHTQVLEDSRSGEPSIKPPAAEESAPGDNVLKMNLSFWAIIATLCFTSLLGSFENAVISTAMPYIIRDLGIGSDYVWITNGFFVASAAVQPLFGQIADVFGRRRLTLFIVSIHTLGSGICGGARNGAMLFAGRAVQGIGSGGINMIVEVIISDLVPLRQRGYFMSLVLLVYALGFGTGPLIGGGISQHASWRWIFWMNLPIGGTSLCLLYLLLHVKDDKTTPLGDKIKNIDYIGNILAIGSTVSVLYALTLVGSSDAWGSWQVLLPLLIGFGGFATFICFEGSRLCPHPVVPLRFFKNRTRVAIYINTLVVSILGYWMIFFRPLYFQAVLLSSPTVAGAQMLPSALGSLLVASASSAALSWMGRYKVFHNVGFGILTLGLGLHVLLDNHSSAVRWVIFQILTGSSIGMSLNTLLPALQATLPDSDVAAATSTWAFLRSHGNVWGIAIPVTVFNDRFLRLAGSITDDKVRNEFSGGNAYDLGTRERLSRLDSVTRGQVISVYVRSLQVVWIVAAVFAGIGFASSLVEKEVRLRTKLDTKYGMQDKATEISNSEERSKQEEA</sequence>
<dbReference type="Pfam" id="PF07690">
    <property type="entry name" value="MFS_1"/>
    <property type="match status" value="1"/>
</dbReference>
<evidence type="ECO:0000313" key="11">
    <source>
        <dbReference type="Proteomes" id="UP000027238"/>
    </source>
</evidence>
<keyword evidence="3 8" id="KW-0812">Transmembrane</keyword>
<feature type="transmembrane region" description="Helical" evidence="8">
    <location>
        <begin position="395"/>
        <end position="414"/>
    </location>
</feature>
<feature type="transmembrane region" description="Helical" evidence="8">
    <location>
        <begin position="191"/>
        <end position="209"/>
    </location>
</feature>
<keyword evidence="5 8" id="KW-0472">Membrane</keyword>
<dbReference type="OMA" id="KKVMMFI"/>
<keyword evidence="4 8" id="KW-1133">Transmembrane helix</keyword>
<evidence type="ECO:0000256" key="4">
    <source>
        <dbReference type="ARBA" id="ARBA00022989"/>
    </source>
</evidence>
<evidence type="ECO:0000256" key="6">
    <source>
        <dbReference type="ARBA" id="ARBA00023180"/>
    </source>
</evidence>
<dbReference type="HOGENOM" id="CLU_000960_22_0_1"/>